<name>A0ABN9X478_9DINO</name>
<feature type="compositionally biased region" description="Polar residues" evidence="1">
    <location>
        <begin position="334"/>
        <end position="351"/>
    </location>
</feature>
<proteinExistence type="predicted"/>
<dbReference type="Proteomes" id="UP001189429">
    <property type="component" value="Unassembled WGS sequence"/>
</dbReference>
<feature type="non-terminal residue" evidence="2">
    <location>
        <position position="1"/>
    </location>
</feature>
<reference evidence="2" key="1">
    <citation type="submission" date="2023-10" db="EMBL/GenBank/DDBJ databases">
        <authorList>
            <person name="Chen Y."/>
            <person name="Shah S."/>
            <person name="Dougan E. K."/>
            <person name="Thang M."/>
            <person name="Chan C."/>
        </authorList>
    </citation>
    <scope>NUCLEOTIDE SEQUENCE [LARGE SCALE GENOMIC DNA]</scope>
</reference>
<protein>
    <recommendedName>
        <fullName evidence="4">RNA-directed RNA polymerase</fullName>
    </recommendedName>
</protein>
<feature type="region of interest" description="Disordered" evidence="1">
    <location>
        <begin position="172"/>
        <end position="191"/>
    </location>
</feature>
<feature type="non-terminal residue" evidence="2">
    <location>
        <position position="351"/>
    </location>
</feature>
<comment type="caution">
    <text evidence="2">The sequence shown here is derived from an EMBL/GenBank/DDBJ whole genome shotgun (WGS) entry which is preliminary data.</text>
</comment>
<gene>
    <name evidence="2" type="ORF">PCOR1329_LOCUS73268</name>
</gene>
<evidence type="ECO:0000313" key="2">
    <source>
        <dbReference type="EMBL" id="CAK0894143.1"/>
    </source>
</evidence>
<dbReference type="EMBL" id="CAUYUJ010019851">
    <property type="protein sequence ID" value="CAK0894143.1"/>
    <property type="molecule type" value="Genomic_DNA"/>
</dbReference>
<feature type="region of interest" description="Disordered" evidence="1">
    <location>
        <begin position="324"/>
        <end position="351"/>
    </location>
</feature>
<evidence type="ECO:0008006" key="4">
    <source>
        <dbReference type="Google" id="ProtNLM"/>
    </source>
</evidence>
<organism evidence="2 3">
    <name type="scientific">Prorocentrum cordatum</name>
    <dbReference type="NCBI Taxonomy" id="2364126"/>
    <lineage>
        <taxon>Eukaryota</taxon>
        <taxon>Sar</taxon>
        <taxon>Alveolata</taxon>
        <taxon>Dinophyceae</taxon>
        <taxon>Prorocentrales</taxon>
        <taxon>Prorocentraceae</taxon>
        <taxon>Prorocentrum</taxon>
    </lineage>
</organism>
<evidence type="ECO:0000313" key="3">
    <source>
        <dbReference type="Proteomes" id="UP001189429"/>
    </source>
</evidence>
<evidence type="ECO:0000256" key="1">
    <source>
        <dbReference type="SAM" id="MobiDB-lite"/>
    </source>
</evidence>
<keyword evidence="3" id="KW-1185">Reference proteome</keyword>
<accession>A0ABN9X478</accession>
<sequence>REVTFGDLKTAFMQSDKDHSDRPRGKLYASLPPGGSSLEDGTWVEAGSLIQLNTAVCGLVNAPAAWRKTLVRAIEDLGCRRSCYDPCVFCLMTPKGPYGHLLIEVDDVAAHGNSVHDEKMRCLQQRFRFGKWKTIYCGEGDYAGRTMQQHRDYGFHIHQGKFVVERLSPITIPKGRKSNKNDPTDGEQSQLRASQGAFLVGAATPALWDYEAAPVALVSYKSHRLLVAGRTADPNKELQRLMTICDAKSLCDHLNSESAGCAADRRTAIEMQIIRSSLDAQNGTVRWVDHSGMYADAMTKRSGNLPLLQIMMRTGRLCITEETSTLEKHRLDPNTRNSQSKTRSDPAQSSG</sequence>